<feature type="compositionally biased region" description="Low complexity" evidence="1">
    <location>
        <begin position="625"/>
        <end position="643"/>
    </location>
</feature>
<name>A0A9Q0RIP0_BLOTA</name>
<feature type="compositionally biased region" description="Acidic residues" evidence="1">
    <location>
        <begin position="513"/>
        <end position="526"/>
    </location>
</feature>
<feature type="compositionally biased region" description="Basic residues" evidence="1">
    <location>
        <begin position="484"/>
        <end position="499"/>
    </location>
</feature>
<proteinExistence type="predicted"/>
<keyword evidence="3" id="KW-1185">Reference proteome</keyword>
<reference evidence="2" key="1">
    <citation type="submission" date="2022-12" db="EMBL/GenBank/DDBJ databases">
        <title>Genome assemblies of Blomia tropicalis.</title>
        <authorList>
            <person name="Cui Y."/>
        </authorList>
    </citation>
    <scope>NUCLEOTIDE SEQUENCE</scope>
    <source>
        <tissue evidence="2">Adult mites</tissue>
    </source>
</reference>
<feature type="region of interest" description="Disordered" evidence="1">
    <location>
        <begin position="353"/>
        <end position="372"/>
    </location>
</feature>
<gene>
    <name evidence="2" type="ORF">RDWZM_010045</name>
</gene>
<evidence type="ECO:0000256" key="1">
    <source>
        <dbReference type="SAM" id="MobiDB-lite"/>
    </source>
</evidence>
<comment type="caution">
    <text evidence="2">The sequence shown here is derived from an EMBL/GenBank/DDBJ whole genome shotgun (WGS) entry which is preliminary data.</text>
</comment>
<feature type="region of interest" description="Disordered" evidence="1">
    <location>
        <begin position="171"/>
        <end position="201"/>
    </location>
</feature>
<feature type="compositionally biased region" description="Low complexity" evidence="1">
    <location>
        <begin position="100"/>
        <end position="110"/>
    </location>
</feature>
<feature type="region of interest" description="Disordered" evidence="1">
    <location>
        <begin position="586"/>
        <end position="667"/>
    </location>
</feature>
<protein>
    <submittedName>
        <fullName evidence="2">Uncharacterized protein</fullName>
    </submittedName>
</protein>
<feature type="compositionally biased region" description="Low complexity" evidence="1">
    <location>
        <begin position="357"/>
        <end position="367"/>
    </location>
</feature>
<evidence type="ECO:0000313" key="3">
    <source>
        <dbReference type="Proteomes" id="UP001142055"/>
    </source>
</evidence>
<organism evidence="2 3">
    <name type="scientific">Blomia tropicalis</name>
    <name type="common">Mite</name>
    <dbReference type="NCBI Taxonomy" id="40697"/>
    <lineage>
        <taxon>Eukaryota</taxon>
        <taxon>Metazoa</taxon>
        <taxon>Ecdysozoa</taxon>
        <taxon>Arthropoda</taxon>
        <taxon>Chelicerata</taxon>
        <taxon>Arachnida</taxon>
        <taxon>Acari</taxon>
        <taxon>Acariformes</taxon>
        <taxon>Sarcoptiformes</taxon>
        <taxon>Astigmata</taxon>
        <taxon>Glycyphagoidea</taxon>
        <taxon>Echimyopodidae</taxon>
        <taxon>Blomia</taxon>
    </lineage>
</organism>
<dbReference type="AlphaFoldDB" id="A0A9Q0RIP0"/>
<dbReference type="Proteomes" id="UP001142055">
    <property type="component" value="Chromosome 4"/>
</dbReference>
<feature type="compositionally biased region" description="Polar residues" evidence="1">
    <location>
        <begin position="591"/>
        <end position="608"/>
    </location>
</feature>
<feature type="compositionally biased region" description="Low complexity" evidence="1">
    <location>
        <begin position="173"/>
        <end position="191"/>
    </location>
</feature>
<accession>A0A9Q0RIP0</accession>
<feature type="region of interest" description="Disordered" evidence="1">
    <location>
        <begin position="81"/>
        <end position="116"/>
    </location>
</feature>
<evidence type="ECO:0000313" key="2">
    <source>
        <dbReference type="EMBL" id="KAJ6215545.1"/>
    </source>
</evidence>
<sequence>MSSGSVASKIQRVKQNRIQPTINVVANHQQLSSSSQELDHSGSNSAISMAEKINCKIKRSMSNFDESVYFKNRCSEYQPTTMQPIDSPWKLQRPQPSSINHGKGSNNKNNDNNKHTNQADWYSQYLSFEFLNDRIKSRIQQEIEANIRNNNNSNRWSRLFIMDETSTPITDELSSTGNLNSCSSSSSSSTTTKHDGGNQTSTKIVLNNLDRKQSCSEANLSYSNESSKLITNEKMNGSKPAPSSNGLVKRKSFKKLIEQYFVNNGNHGTDSCYDSDHDSSIRSTLSNYFGSGYRTNGIGQQMSGALASFDQNFILKRSTPNAGLSEHEQRFNQSNLKEYFDNDQSIYERTLRKNRFNNNTNGNTNGNLSNSQTIDKSNQFQQLNNKNQSKYRYNSNRTSMSTIDRQLEMFENILNQAMEEQPIDQDNLMLPNNGITNVRSNLNLESISNDQFSMNTMMMVKCNGSIDDNKLRDQLMPNTNQMMIRRKKKKQNHNKKKIKEMKNDQWTPLNDLSTDDDDDEDLEDDEISLDNNNIDKTMVKRNPMPSTYVDSIVDVDIEDFIDGHQYQPPMSTNTNVETINEIFESKPKSIVRQQSNRPSLISTNNGRRVSTKRPAPQPPKRCLPTISMSSTIDESSSTSTSSSKVIDNQNQHDRSTTSSPPAPPLLSGPCFTLSNQLKTLLHNSNRLKTQNYFFY</sequence>
<feature type="region of interest" description="Disordered" evidence="1">
    <location>
        <begin position="481"/>
        <end position="526"/>
    </location>
</feature>
<dbReference type="EMBL" id="JAPWDV010000004">
    <property type="protein sequence ID" value="KAJ6215545.1"/>
    <property type="molecule type" value="Genomic_DNA"/>
</dbReference>